<name>A0A9P7RMS5_9AGAR</name>
<dbReference type="AlphaFoldDB" id="A0A9P7RMS5"/>
<keyword evidence="2" id="KW-1185">Reference proteome</keyword>
<comment type="caution">
    <text evidence="1">The sequence shown here is derived from an EMBL/GenBank/DDBJ whole genome shotgun (WGS) entry which is preliminary data.</text>
</comment>
<dbReference type="KEGG" id="more:E1B28_002406"/>
<reference evidence="1" key="1">
    <citation type="journal article" date="2021" name="Genome Biol. Evol.">
        <title>The assembled and annotated genome of the fairy-ring fungus Marasmius oreades.</title>
        <authorList>
            <person name="Hiltunen M."/>
            <person name="Ament-Velasquez S.L."/>
            <person name="Johannesson H."/>
        </authorList>
    </citation>
    <scope>NUCLEOTIDE SEQUENCE</scope>
    <source>
        <strain evidence="1">03SP1</strain>
    </source>
</reference>
<dbReference type="OrthoDB" id="2987506at2759"/>
<sequence>MSLTLRVNIDEDQVKFLKEQGFDLFLAKLVKDQAKANAIWKSNSAYVASNTFQWHPVYAIAGSETVKPGALISASTKVKPIGYGQSIEIDKDGNITNPTNPVNPGQPFRLANRSPNTNFAAAVYAVDPADPKAEFSNPFFISKSLGKDFTVDILPLETVVLWFGQAQKTSTVIADYSGPILTVVYGEGDSTHTAKWTKGGWELVV</sequence>
<evidence type="ECO:0000313" key="1">
    <source>
        <dbReference type="EMBL" id="KAG7086454.1"/>
    </source>
</evidence>
<accession>A0A9P7RMS5</accession>
<proteinExistence type="predicted"/>
<dbReference type="Proteomes" id="UP001049176">
    <property type="component" value="Chromosome 10"/>
</dbReference>
<evidence type="ECO:0000313" key="2">
    <source>
        <dbReference type="Proteomes" id="UP001049176"/>
    </source>
</evidence>
<gene>
    <name evidence="1" type="ORF">E1B28_002406</name>
</gene>
<organism evidence="1 2">
    <name type="scientific">Marasmius oreades</name>
    <name type="common">fairy-ring Marasmius</name>
    <dbReference type="NCBI Taxonomy" id="181124"/>
    <lineage>
        <taxon>Eukaryota</taxon>
        <taxon>Fungi</taxon>
        <taxon>Dikarya</taxon>
        <taxon>Basidiomycota</taxon>
        <taxon>Agaricomycotina</taxon>
        <taxon>Agaricomycetes</taxon>
        <taxon>Agaricomycetidae</taxon>
        <taxon>Agaricales</taxon>
        <taxon>Marasmiineae</taxon>
        <taxon>Marasmiaceae</taxon>
        <taxon>Marasmius</taxon>
    </lineage>
</organism>
<dbReference type="GeneID" id="66071482"/>
<dbReference type="EMBL" id="CM032190">
    <property type="protein sequence ID" value="KAG7086454.1"/>
    <property type="molecule type" value="Genomic_DNA"/>
</dbReference>
<dbReference type="RefSeq" id="XP_043002925.1">
    <property type="nucleotide sequence ID" value="XM_043159325.1"/>
</dbReference>
<protein>
    <submittedName>
        <fullName evidence="1">Uncharacterized protein</fullName>
    </submittedName>
</protein>